<dbReference type="EMBL" id="QGKX02001521">
    <property type="protein sequence ID" value="KAF3509149.1"/>
    <property type="molecule type" value="Genomic_DNA"/>
</dbReference>
<dbReference type="Proteomes" id="UP000712600">
    <property type="component" value="Unassembled WGS sequence"/>
</dbReference>
<name>A0A8S9P0C5_BRACR</name>
<evidence type="ECO:0000256" key="1">
    <source>
        <dbReference type="SAM" id="MobiDB-lite"/>
    </source>
</evidence>
<sequence>MRSAEGYRITPDPRQNTGLWVSARRRPGSPLGSIPGPVPGTGPLPPGNGKLPIKRTFHISKYGRVQLAQTD</sequence>
<comment type="caution">
    <text evidence="2">The sequence shown here is derived from an EMBL/GenBank/DDBJ whole genome shotgun (WGS) entry which is preliminary data.</text>
</comment>
<feature type="region of interest" description="Disordered" evidence="1">
    <location>
        <begin position="1"/>
        <end position="50"/>
    </location>
</feature>
<reference evidence="2" key="1">
    <citation type="submission" date="2019-12" db="EMBL/GenBank/DDBJ databases">
        <title>Genome sequencing and annotation of Brassica cretica.</title>
        <authorList>
            <person name="Studholme D.J."/>
            <person name="Sarris P."/>
        </authorList>
    </citation>
    <scope>NUCLEOTIDE SEQUENCE</scope>
    <source>
        <strain evidence="2">PFS-109/04</strain>
        <tissue evidence="2">Leaf</tissue>
    </source>
</reference>
<evidence type="ECO:0000313" key="3">
    <source>
        <dbReference type="Proteomes" id="UP000712600"/>
    </source>
</evidence>
<feature type="compositionally biased region" description="Pro residues" evidence="1">
    <location>
        <begin position="36"/>
        <end position="46"/>
    </location>
</feature>
<accession>A0A8S9P0C5</accession>
<gene>
    <name evidence="2" type="ORF">F2Q69_00005814</name>
</gene>
<evidence type="ECO:0000313" key="2">
    <source>
        <dbReference type="EMBL" id="KAF3509149.1"/>
    </source>
</evidence>
<proteinExistence type="predicted"/>
<organism evidence="2 3">
    <name type="scientific">Brassica cretica</name>
    <name type="common">Mustard</name>
    <dbReference type="NCBI Taxonomy" id="69181"/>
    <lineage>
        <taxon>Eukaryota</taxon>
        <taxon>Viridiplantae</taxon>
        <taxon>Streptophyta</taxon>
        <taxon>Embryophyta</taxon>
        <taxon>Tracheophyta</taxon>
        <taxon>Spermatophyta</taxon>
        <taxon>Magnoliopsida</taxon>
        <taxon>eudicotyledons</taxon>
        <taxon>Gunneridae</taxon>
        <taxon>Pentapetalae</taxon>
        <taxon>rosids</taxon>
        <taxon>malvids</taxon>
        <taxon>Brassicales</taxon>
        <taxon>Brassicaceae</taxon>
        <taxon>Brassiceae</taxon>
        <taxon>Brassica</taxon>
    </lineage>
</organism>
<dbReference type="AlphaFoldDB" id="A0A8S9P0C5"/>
<protein>
    <submittedName>
        <fullName evidence="2">Uncharacterized protein</fullName>
    </submittedName>
</protein>